<keyword evidence="3" id="KW-1185">Reference proteome</keyword>
<name>A0AAD6STA9_9AGAR</name>
<reference evidence="2" key="1">
    <citation type="submission" date="2023-03" db="EMBL/GenBank/DDBJ databases">
        <title>Massive genome expansion in bonnet fungi (Mycena s.s.) driven by repeated elements and novel gene families across ecological guilds.</title>
        <authorList>
            <consortium name="Lawrence Berkeley National Laboratory"/>
            <person name="Harder C.B."/>
            <person name="Miyauchi S."/>
            <person name="Viragh M."/>
            <person name="Kuo A."/>
            <person name="Thoen E."/>
            <person name="Andreopoulos B."/>
            <person name="Lu D."/>
            <person name="Skrede I."/>
            <person name="Drula E."/>
            <person name="Henrissat B."/>
            <person name="Morin E."/>
            <person name="Kohler A."/>
            <person name="Barry K."/>
            <person name="LaButti K."/>
            <person name="Morin E."/>
            <person name="Salamov A."/>
            <person name="Lipzen A."/>
            <person name="Mereny Z."/>
            <person name="Hegedus B."/>
            <person name="Baldrian P."/>
            <person name="Stursova M."/>
            <person name="Weitz H."/>
            <person name="Taylor A."/>
            <person name="Grigoriev I.V."/>
            <person name="Nagy L.G."/>
            <person name="Martin F."/>
            <person name="Kauserud H."/>
        </authorList>
    </citation>
    <scope>NUCLEOTIDE SEQUENCE</scope>
    <source>
        <strain evidence="2">CBHHK200</strain>
    </source>
</reference>
<evidence type="ECO:0000313" key="2">
    <source>
        <dbReference type="EMBL" id="KAJ7032148.1"/>
    </source>
</evidence>
<feature type="compositionally biased region" description="Pro residues" evidence="1">
    <location>
        <begin position="555"/>
        <end position="564"/>
    </location>
</feature>
<dbReference type="AlphaFoldDB" id="A0AAD6STA9"/>
<dbReference type="Proteomes" id="UP001218188">
    <property type="component" value="Unassembled WGS sequence"/>
</dbReference>
<feature type="region of interest" description="Disordered" evidence="1">
    <location>
        <begin position="328"/>
        <end position="352"/>
    </location>
</feature>
<evidence type="ECO:0000256" key="1">
    <source>
        <dbReference type="SAM" id="MobiDB-lite"/>
    </source>
</evidence>
<feature type="compositionally biased region" description="Basic residues" evidence="1">
    <location>
        <begin position="32"/>
        <end position="44"/>
    </location>
</feature>
<proteinExistence type="predicted"/>
<comment type="caution">
    <text evidence="2">The sequence shown here is derived from an EMBL/GenBank/DDBJ whole genome shotgun (WGS) entry which is preliminary data.</text>
</comment>
<protein>
    <submittedName>
        <fullName evidence="2">Uncharacterized protein</fullName>
    </submittedName>
</protein>
<feature type="region of interest" description="Disordered" evidence="1">
    <location>
        <begin position="549"/>
        <end position="577"/>
    </location>
</feature>
<feature type="region of interest" description="Disordered" evidence="1">
    <location>
        <begin position="1"/>
        <end position="44"/>
    </location>
</feature>
<feature type="compositionally biased region" description="Low complexity" evidence="1">
    <location>
        <begin position="565"/>
        <end position="575"/>
    </location>
</feature>
<dbReference type="EMBL" id="JARJCM010000075">
    <property type="protein sequence ID" value="KAJ7032148.1"/>
    <property type="molecule type" value="Genomic_DNA"/>
</dbReference>
<evidence type="ECO:0000313" key="3">
    <source>
        <dbReference type="Proteomes" id="UP001218188"/>
    </source>
</evidence>
<feature type="compositionally biased region" description="Basic and acidic residues" evidence="1">
    <location>
        <begin position="332"/>
        <end position="342"/>
    </location>
</feature>
<gene>
    <name evidence="2" type="ORF">C8F04DRAFT_1185213</name>
</gene>
<sequence length="663" mass="72155">MAVALGTESVVTTTAATGDEDGGEGGGEGGGRRRGSGHRPPYRHSRIYFAPPIARAPRHLVLARHRVSNCVGKLTQPRSSNAATSEPLLFLTITLMFSTNFAGTYTPEQLMMLVRERHEASSGVPREALDHNSRRQSGGTLVARDSHIAADARQTLFCGSEQPFTTGHLNQATSCVDTLSASLGIQNSPAEREQLARKSNGCGTQIHRAASPDIWVWNADATGVSDTVVPLEDQYVPREAAAELEAPHREACGCLTQFVGCAVCGNPLGSRLAPCQMHILPHWSGVYTFLPSAVSPPLSGFTPAPTPAEREREPLTERVAEHLRSRANYAPDGRRIPREPPTLRRPAPDLSDTDTTRAFVRASLRRTETADIEEEWVAAHERAVAAAGPPRRSVFPPRPHRLPSSFSEDAYRAVLLGERVSAPNTPNAPSPAITPTSVARDRDPLTVQFASVTGTESNSDSWSLFEPDGSLRLPSQSTDTQHQMMLEEQRRRVHMAVEQQRQMRVVQAQRMQAVEVEVDPRSRSRQEALMRAHQDERALSALRTQYRDQLRQQQPPNPVNPPPQQSQAPSQQQHPIRPRVARMTTAGAGSTRGQITAELPTGATTRVLRVGRASESAARVSERAGDGGAGAGSGTRRMHIQAGSVDTVLVSDSEDEFVVLRRV</sequence>
<feature type="region of interest" description="Disordered" evidence="1">
    <location>
        <begin position="612"/>
        <end position="636"/>
    </location>
</feature>
<organism evidence="2 3">
    <name type="scientific">Mycena alexandri</name>
    <dbReference type="NCBI Taxonomy" id="1745969"/>
    <lineage>
        <taxon>Eukaryota</taxon>
        <taxon>Fungi</taxon>
        <taxon>Dikarya</taxon>
        <taxon>Basidiomycota</taxon>
        <taxon>Agaricomycotina</taxon>
        <taxon>Agaricomycetes</taxon>
        <taxon>Agaricomycetidae</taxon>
        <taxon>Agaricales</taxon>
        <taxon>Marasmiineae</taxon>
        <taxon>Mycenaceae</taxon>
        <taxon>Mycena</taxon>
    </lineage>
</organism>
<feature type="region of interest" description="Disordered" evidence="1">
    <location>
        <begin position="584"/>
        <end position="603"/>
    </location>
</feature>
<accession>A0AAD6STA9</accession>